<keyword evidence="1" id="KW-0732">Signal</keyword>
<dbReference type="RefSeq" id="WP_013810818.1">
    <property type="nucleotide sequence ID" value="NC_015565.1"/>
</dbReference>
<evidence type="ECO:0008006" key="4">
    <source>
        <dbReference type="Google" id="ProtNLM"/>
    </source>
</evidence>
<dbReference type="AlphaFoldDB" id="F6B5H0"/>
<protein>
    <recommendedName>
        <fullName evidence="4">NHL repeat containing protein</fullName>
    </recommendedName>
</protein>
<gene>
    <name evidence="2" type="ordered locus">Desca_2580</name>
</gene>
<proteinExistence type="predicted"/>
<reference evidence="2" key="1">
    <citation type="submission" date="2011-05" db="EMBL/GenBank/DDBJ databases">
        <title>Complete sequence of Desulfotomaculum carboxydivorans CO-1-SRB.</title>
        <authorList>
            <consortium name="US DOE Joint Genome Institute"/>
            <person name="Lucas S."/>
            <person name="Han J."/>
            <person name="Lapidus A."/>
            <person name="Cheng J.-F."/>
            <person name="Goodwin L."/>
            <person name="Pitluck S."/>
            <person name="Peters L."/>
            <person name="Mikhailova N."/>
            <person name="Lu M."/>
            <person name="Han C."/>
            <person name="Tapia R."/>
            <person name="Land M."/>
            <person name="Hauser L."/>
            <person name="Kyrpides N."/>
            <person name="Ivanova N."/>
            <person name="Pagani I."/>
            <person name="Stams A."/>
            <person name="Plugge C."/>
            <person name="Muyzer G."/>
            <person name="Kuever J."/>
            <person name="Parshina S."/>
            <person name="Ivanova A."/>
            <person name="Nazina T."/>
            <person name="Woyke T."/>
        </authorList>
    </citation>
    <scope>NUCLEOTIDE SEQUENCE [LARGE SCALE GENOMIC DNA]</scope>
    <source>
        <strain evidence="2">CO-1-SRB</strain>
    </source>
</reference>
<dbReference type="EMBL" id="CP002736">
    <property type="protein sequence ID" value="AEF95402.1"/>
    <property type="molecule type" value="Genomic_DNA"/>
</dbReference>
<sequence precursor="true">MRNKILNLGLSLTLALSMAVPAMADETGGAAPTPAAPEQPAVTTAAPASPVLAADYIANITYNLAHYAQKLPNGHLLVCRVGAWDPGVIEVDQAGNEVWAYRGIQANSAQRLDNGNTLVADSGAPGAPFVPRVVEFTPDGKKAWEYVLPSLACAPRYAERLANGNTLVVLPFEVREVSPDYQVVWQYGLGKPGRPGTSGYLAHPVRAHRLANGNTLIVDRGYARGRVLEVSPAKKIVWQAAAAAGSQTPGLVQPLDALRLADGTTLITDKVQHTVFKVDAGGQVLAAMSWGDLYKTAPVTDLWMAQPTAEGNVLIAGTMVTGRTRVAEVVGSSMKVVWSR</sequence>
<keyword evidence="3" id="KW-1185">Reference proteome</keyword>
<dbReference type="STRING" id="868595.Desca_2580"/>
<name>F6B5H0_DESCC</name>
<dbReference type="SUPFAM" id="SSF63829">
    <property type="entry name" value="Calcium-dependent phosphotriesterase"/>
    <property type="match status" value="1"/>
</dbReference>
<dbReference type="KEGG" id="dca:Desca_2580"/>
<feature type="chain" id="PRO_5003331875" description="NHL repeat containing protein" evidence="1">
    <location>
        <begin position="25"/>
        <end position="340"/>
    </location>
</feature>
<evidence type="ECO:0000256" key="1">
    <source>
        <dbReference type="SAM" id="SignalP"/>
    </source>
</evidence>
<dbReference type="eggNOG" id="COG1520">
    <property type="taxonomic scope" value="Bacteria"/>
</dbReference>
<dbReference type="HOGENOM" id="CLU_815656_0_0_9"/>
<evidence type="ECO:0000313" key="3">
    <source>
        <dbReference type="Proteomes" id="UP000009226"/>
    </source>
</evidence>
<accession>F6B5H0</accession>
<dbReference type="Proteomes" id="UP000009226">
    <property type="component" value="Chromosome"/>
</dbReference>
<feature type="signal peptide" evidence="1">
    <location>
        <begin position="1"/>
        <end position="24"/>
    </location>
</feature>
<evidence type="ECO:0000313" key="2">
    <source>
        <dbReference type="EMBL" id="AEF95402.1"/>
    </source>
</evidence>
<organism evidence="2 3">
    <name type="scientific">Desulfotomaculum nigrificans (strain DSM 14880 / VKM B-2319 / CO-1-SRB)</name>
    <name type="common">Desulfotomaculum carboxydivorans</name>
    <dbReference type="NCBI Taxonomy" id="868595"/>
    <lineage>
        <taxon>Bacteria</taxon>
        <taxon>Bacillati</taxon>
        <taxon>Bacillota</taxon>
        <taxon>Clostridia</taxon>
        <taxon>Eubacteriales</taxon>
        <taxon>Desulfotomaculaceae</taxon>
        <taxon>Desulfotomaculum</taxon>
    </lineage>
</organism>